<accession>A0A8H4RFW1</accession>
<dbReference type="AlphaFoldDB" id="A0A8H4RFW1"/>
<evidence type="ECO:0000256" key="1">
    <source>
        <dbReference type="SAM" id="MobiDB-lite"/>
    </source>
</evidence>
<name>A0A8H4RFW1_9HELO</name>
<dbReference type="PANTHER" id="PTHR33840:SF1">
    <property type="entry name" value="TLE1 PHOSPHOLIPASE DOMAIN-CONTAINING PROTEIN"/>
    <property type="match status" value="1"/>
</dbReference>
<dbReference type="EMBL" id="JAAMPI010000691">
    <property type="protein sequence ID" value="KAF4629330.1"/>
    <property type="molecule type" value="Genomic_DNA"/>
</dbReference>
<dbReference type="InterPro" id="IPR018712">
    <property type="entry name" value="Tle1-like_cat"/>
</dbReference>
<dbReference type="Proteomes" id="UP000566819">
    <property type="component" value="Unassembled WGS sequence"/>
</dbReference>
<protein>
    <recommendedName>
        <fullName evidence="2">T6SS Phospholipase effector Tle1-like catalytic domain-containing protein</fullName>
    </recommendedName>
</protein>
<evidence type="ECO:0000259" key="2">
    <source>
        <dbReference type="Pfam" id="PF09994"/>
    </source>
</evidence>
<dbReference type="PANTHER" id="PTHR33840">
    <property type="match status" value="1"/>
</dbReference>
<keyword evidence="4" id="KW-1185">Reference proteome</keyword>
<organism evidence="3 4">
    <name type="scientific">Cudoniella acicularis</name>
    <dbReference type="NCBI Taxonomy" id="354080"/>
    <lineage>
        <taxon>Eukaryota</taxon>
        <taxon>Fungi</taxon>
        <taxon>Dikarya</taxon>
        <taxon>Ascomycota</taxon>
        <taxon>Pezizomycotina</taxon>
        <taxon>Leotiomycetes</taxon>
        <taxon>Helotiales</taxon>
        <taxon>Tricladiaceae</taxon>
        <taxon>Cudoniella</taxon>
    </lineage>
</organism>
<feature type="domain" description="T6SS Phospholipase effector Tle1-like catalytic" evidence="2">
    <location>
        <begin position="11"/>
        <end position="377"/>
    </location>
</feature>
<dbReference type="OrthoDB" id="3057168at2759"/>
<feature type="region of interest" description="Disordered" evidence="1">
    <location>
        <begin position="445"/>
        <end position="466"/>
    </location>
</feature>
<gene>
    <name evidence="3" type="ORF">G7Y89_g8814</name>
</gene>
<evidence type="ECO:0000313" key="4">
    <source>
        <dbReference type="Proteomes" id="UP000566819"/>
    </source>
</evidence>
<dbReference type="Pfam" id="PF09994">
    <property type="entry name" value="T6SS_Tle1-like_cat"/>
    <property type="match status" value="1"/>
</dbReference>
<reference evidence="3 4" key="1">
    <citation type="submission" date="2020-03" db="EMBL/GenBank/DDBJ databases">
        <title>Draft Genome Sequence of Cudoniella acicularis.</title>
        <authorList>
            <person name="Buettner E."/>
            <person name="Kellner H."/>
        </authorList>
    </citation>
    <scope>NUCLEOTIDE SEQUENCE [LARGE SCALE GENOMIC DNA]</scope>
    <source>
        <strain evidence="3 4">DSM 108380</strain>
    </source>
</reference>
<comment type="caution">
    <text evidence="3">The sequence shown here is derived from an EMBL/GenBank/DDBJ whole genome shotgun (WGS) entry which is preliminary data.</text>
</comment>
<sequence length="635" mass="71594">MSEGNSKRNFKRLIVCCDGTWNSADSGAEGVPSNVALLSRMLAKVGTTQVRTEKGMETVEIDQYFHAFLFKTTFRSNFRQDRTGTGAGVEDHVIQAYHFIATNYNVNDEVFLFGFSRGAYTARAVGGLLTQMGLLDTVDLVHFNRLYRCFQEGRTSETKRELKYYPCSKTGGEIYTEEQKLALLEKESLAKSTEKYPKQLVFYTPTIPPKPETGIIRNLKVYTGWAKDGKNAPLVLTQVPSRIDLEVIGVWDTVGALGMPESILSKTFGANKGKDFGDTALNEHVKRAYQALSLDDHRGAFTPSLWYLKDPLDLSAKEGEKPAVETKDLTHSVDLRQCWFPGFHADIGGGCDTDDTFNDNQLAHSISQISLAWMCDQIDGLVTFREDVGLVFLPDPEPNLDWMARKTKDPMTRFYQLNTGGGSHLRTPGTYNRKDLILSITDEGKEINESEKEGSQDISDQHTRERMHPSIRLLMEATAKYGPKGSGPAPKKHYDPPAFHQVKSMTWSEVSPGWKHENRGTGDGVYWSRPRSRPSKWSYVPSFIGEWKGTRPLILDEHVIVEHTEDPTKHNFEARLLTKEVKTALNGQNANKIAQIKEAKKQVEEYQVGETGQEPSEFVKHANWWFKCTEHGKTF</sequence>
<evidence type="ECO:0000313" key="3">
    <source>
        <dbReference type="EMBL" id="KAF4629330.1"/>
    </source>
</evidence>
<proteinExistence type="predicted"/>